<evidence type="ECO:0000313" key="4">
    <source>
        <dbReference type="EMBL" id="CAH0990520.1"/>
    </source>
</evidence>
<evidence type="ECO:0000256" key="1">
    <source>
        <dbReference type="ARBA" id="ARBA00010634"/>
    </source>
</evidence>
<dbReference type="InterPro" id="IPR007428">
    <property type="entry name" value="MlaA"/>
</dbReference>
<gene>
    <name evidence="4" type="primary">mlaA</name>
    <name evidence="4" type="ORF">SIN8267_00612</name>
</gene>
<reference evidence="4" key="1">
    <citation type="submission" date="2021-12" db="EMBL/GenBank/DDBJ databases">
        <authorList>
            <person name="Rodrigo-Torres L."/>
            <person name="Arahal R. D."/>
            <person name="Lucena T."/>
        </authorList>
    </citation>
    <scope>NUCLEOTIDE SEQUENCE</scope>
    <source>
        <strain evidence="4">CECT 8267</strain>
    </source>
</reference>
<keyword evidence="5" id="KW-1185">Reference proteome</keyword>
<organism evidence="4 5">
    <name type="scientific">Sinobacterium norvegicum</name>
    <dbReference type="NCBI Taxonomy" id="1641715"/>
    <lineage>
        <taxon>Bacteria</taxon>
        <taxon>Pseudomonadati</taxon>
        <taxon>Pseudomonadota</taxon>
        <taxon>Gammaproteobacteria</taxon>
        <taxon>Cellvibrionales</taxon>
        <taxon>Spongiibacteraceae</taxon>
        <taxon>Sinobacterium</taxon>
    </lineage>
</organism>
<protein>
    <submittedName>
        <fullName evidence="4">Intermembrane phospholipid transport system lipoprotein MlaA</fullName>
    </submittedName>
</protein>
<comment type="similarity">
    <text evidence="1">Belongs to the MlaA family.</text>
</comment>
<sequence length="252" mass="28363">MIAIPKKLLLLWLLLSTLTTVHANSAIDANPADPWEGMNRAIFTFNDIGDRYFLRPIASGYHFLLPDPVERGVSNMFSNTYEVVTIVNDLLQLKFVELGHDSSRLVINTTIGIVGVFDVASRLGFQRRQEDFGQTMAYYGMPSGPYLVLPFWGSTTVRDGIGLIPDAYAAPIIGSINHVPTRNVVYATNIVSRRAGVLDVEKLISGDRYSFIRDAYLQRREWLINDGQVVDNFGEEDFDDFDDDFDILEEDS</sequence>
<proteinExistence type="inferred from homology"/>
<name>A0ABM9ABE4_9GAMM</name>
<dbReference type="Pfam" id="PF04333">
    <property type="entry name" value="MlaA"/>
    <property type="match status" value="1"/>
</dbReference>
<dbReference type="EMBL" id="CAKLPX010000001">
    <property type="protein sequence ID" value="CAH0990520.1"/>
    <property type="molecule type" value="Genomic_DNA"/>
</dbReference>
<dbReference type="PRINTS" id="PR01805">
    <property type="entry name" value="VACJLIPOPROT"/>
</dbReference>
<keyword evidence="2 3" id="KW-0732">Signal</keyword>
<keyword evidence="4" id="KW-0449">Lipoprotein</keyword>
<dbReference type="RefSeq" id="WP_237443202.1">
    <property type="nucleotide sequence ID" value="NZ_CAKLPX010000001.1"/>
</dbReference>
<comment type="caution">
    <text evidence="4">The sequence shown here is derived from an EMBL/GenBank/DDBJ whole genome shotgun (WGS) entry which is preliminary data.</text>
</comment>
<accession>A0ABM9ABE4</accession>
<evidence type="ECO:0000313" key="5">
    <source>
        <dbReference type="Proteomes" id="UP000838100"/>
    </source>
</evidence>
<dbReference type="PANTHER" id="PTHR30035:SF3">
    <property type="entry name" value="INTERMEMBRANE PHOSPHOLIPID TRANSPORT SYSTEM LIPOPROTEIN MLAA"/>
    <property type="match status" value="1"/>
</dbReference>
<dbReference type="Proteomes" id="UP000838100">
    <property type="component" value="Unassembled WGS sequence"/>
</dbReference>
<evidence type="ECO:0000256" key="2">
    <source>
        <dbReference type="ARBA" id="ARBA00022729"/>
    </source>
</evidence>
<feature type="signal peptide" evidence="3">
    <location>
        <begin position="1"/>
        <end position="23"/>
    </location>
</feature>
<dbReference type="PANTHER" id="PTHR30035">
    <property type="entry name" value="LIPOPROTEIN VACJ-RELATED"/>
    <property type="match status" value="1"/>
</dbReference>
<feature type="chain" id="PRO_5045311303" evidence="3">
    <location>
        <begin position="24"/>
        <end position="252"/>
    </location>
</feature>
<evidence type="ECO:0000256" key="3">
    <source>
        <dbReference type="SAM" id="SignalP"/>
    </source>
</evidence>